<dbReference type="EMBL" id="MCGT01000026">
    <property type="protein sequence ID" value="ORX49420.1"/>
    <property type="molecule type" value="Genomic_DNA"/>
</dbReference>
<sequence>MSHLFIRHYVTTILNRPSPVIPPAMFTQIFFTSVFQLLMGNQITNKKAMSEEFRQDIETAFAAFRATYGPSGSGPLCPPVSSAVSRRRPITFGLALASTAIQCSKDWRTLVVEGVPDCFIKLISTKLRRLVPELKHGHARPYALYVYDTIAQDPKFVPELPNIASMSADLKAKVQSKFDYVINDCNALLDPAIRQIQNELQDIRALAEERQRHQAFQRACRATPSTANPAASSSSSSNVPPSLAFDPLTSADIDSEDAMSLDMAESISTVIGLDHLHLQSIAGSDSDNASSIAPDALDDQHDAITNNSNNNVMLTTATLSRWPHLFLPIMANVLQTLESWNNHDNELPPALQTEASLSWVRHVLSEVPDWKKIGHQKRTRLVSAIAKVINDSSTPFDARKLPRSFDAESRDIIKGLVENAKRQLNEGSFAPATYLYSPPSRLFPLLPVPSFRLRFVRINSSTMGTLLNHFGIKPPLAGPSVGPPVENASEPLDSPHKNFDLLDLSKFKK</sequence>
<dbReference type="Proteomes" id="UP000242146">
    <property type="component" value="Unassembled WGS sequence"/>
</dbReference>
<feature type="compositionally biased region" description="Low complexity" evidence="1">
    <location>
        <begin position="222"/>
        <end position="242"/>
    </location>
</feature>
<dbReference type="AlphaFoldDB" id="A0A1X2GAS3"/>
<feature type="region of interest" description="Disordered" evidence="1">
    <location>
        <begin position="215"/>
        <end position="243"/>
    </location>
</feature>
<evidence type="ECO:0000313" key="3">
    <source>
        <dbReference type="Proteomes" id="UP000242146"/>
    </source>
</evidence>
<dbReference type="OrthoDB" id="2278014at2759"/>
<gene>
    <name evidence="2" type="ORF">DM01DRAFT_1376271</name>
</gene>
<comment type="caution">
    <text evidence="2">The sequence shown here is derived from an EMBL/GenBank/DDBJ whole genome shotgun (WGS) entry which is preliminary data.</text>
</comment>
<proteinExistence type="predicted"/>
<accession>A0A1X2GAS3</accession>
<name>A0A1X2GAS3_9FUNG</name>
<reference evidence="2 3" key="1">
    <citation type="submission" date="2016-07" db="EMBL/GenBank/DDBJ databases">
        <title>Pervasive Adenine N6-methylation of Active Genes in Fungi.</title>
        <authorList>
            <consortium name="DOE Joint Genome Institute"/>
            <person name="Mondo S.J."/>
            <person name="Dannebaum R.O."/>
            <person name="Kuo R.C."/>
            <person name="Labutti K."/>
            <person name="Haridas S."/>
            <person name="Kuo A."/>
            <person name="Salamov A."/>
            <person name="Ahrendt S.R."/>
            <person name="Lipzen A."/>
            <person name="Sullivan W."/>
            <person name="Andreopoulos W.B."/>
            <person name="Clum A."/>
            <person name="Lindquist E."/>
            <person name="Daum C."/>
            <person name="Ramamoorthy G.K."/>
            <person name="Gryganskyi A."/>
            <person name="Culley D."/>
            <person name="Magnuson J.K."/>
            <person name="James T.Y."/>
            <person name="O'Malley M.A."/>
            <person name="Stajich J.E."/>
            <person name="Spatafora J.W."/>
            <person name="Visel A."/>
            <person name="Grigoriev I.V."/>
        </authorList>
    </citation>
    <scope>NUCLEOTIDE SEQUENCE [LARGE SCALE GENOMIC DNA]</scope>
    <source>
        <strain evidence="2 3">NRRL 3301</strain>
    </source>
</reference>
<keyword evidence="3" id="KW-1185">Reference proteome</keyword>
<organism evidence="2 3">
    <name type="scientific">Hesseltinella vesiculosa</name>
    <dbReference type="NCBI Taxonomy" id="101127"/>
    <lineage>
        <taxon>Eukaryota</taxon>
        <taxon>Fungi</taxon>
        <taxon>Fungi incertae sedis</taxon>
        <taxon>Mucoromycota</taxon>
        <taxon>Mucoromycotina</taxon>
        <taxon>Mucoromycetes</taxon>
        <taxon>Mucorales</taxon>
        <taxon>Cunninghamellaceae</taxon>
        <taxon>Hesseltinella</taxon>
    </lineage>
</organism>
<evidence type="ECO:0000256" key="1">
    <source>
        <dbReference type="SAM" id="MobiDB-lite"/>
    </source>
</evidence>
<evidence type="ECO:0000313" key="2">
    <source>
        <dbReference type="EMBL" id="ORX49420.1"/>
    </source>
</evidence>
<protein>
    <submittedName>
        <fullName evidence="2">Uncharacterized protein</fullName>
    </submittedName>
</protein>